<proteinExistence type="predicted"/>
<sequence length="108" mass="12917">MPRYTTRQIVIRELEKALEVRERAAALRELYDDEDELEDDLDDTQKRDAKWQELLYDTVAVNDTEFLEHFRVSRKVFHRLVSLITDDEAFQPSDRRTFCGIAAEVFHR</sequence>
<dbReference type="EMBL" id="JAKCXM010002830">
    <property type="protein sequence ID" value="KAJ0389951.1"/>
    <property type="molecule type" value="Genomic_DNA"/>
</dbReference>
<dbReference type="Proteomes" id="UP001209570">
    <property type="component" value="Unassembled WGS sequence"/>
</dbReference>
<reference evidence="1" key="1">
    <citation type="submission" date="2021-12" db="EMBL/GenBank/DDBJ databases">
        <title>Prjna785345.</title>
        <authorList>
            <person name="Rujirawat T."/>
            <person name="Krajaejun T."/>
        </authorList>
    </citation>
    <scope>NUCLEOTIDE SEQUENCE</scope>
    <source>
        <strain evidence="1">Pi057C3</strain>
    </source>
</reference>
<gene>
    <name evidence="1" type="ORF">P43SY_011108</name>
</gene>
<comment type="caution">
    <text evidence="1">The sequence shown here is derived from an EMBL/GenBank/DDBJ whole genome shotgun (WGS) entry which is preliminary data.</text>
</comment>
<organism evidence="1 2">
    <name type="scientific">Pythium insidiosum</name>
    <name type="common">Pythiosis disease agent</name>
    <dbReference type="NCBI Taxonomy" id="114742"/>
    <lineage>
        <taxon>Eukaryota</taxon>
        <taxon>Sar</taxon>
        <taxon>Stramenopiles</taxon>
        <taxon>Oomycota</taxon>
        <taxon>Peronosporomycetes</taxon>
        <taxon>Pythiales</taxon>
        <taxon>Pythiaceae</taxon>
        <taxon>Pythium</taxon>
    </lineage>
</organism>
<keyword evidence="2" id="KW-1185">Reference proteome</keyword>
<name>A0AAD5LPW3_PYTIN</name>
<evidence type="ECO:0000313" key="2">
    <source>
        <dbReference type="Proteomes" id="UP001209570"/>
    </source>
</evidence>
<evidence type="ECO:0000313" key="1">
    <source>
        <dbReference type="EMBL" id="KAJ0389951.1"/>
    </source>
</evidence>
<accession>A0AAD5LPW3</accession>
<protein>
    <submittedName>
        <fullName evidence="1">Uncharacterized protein</fullName>
    </submittedName>
</protein>
<dbReference type="AlphaFoldDB" id="A0AAD5LPW3"/>